<keyword evidence="3" id="KW-1185">Reference proteome</keyword>
<gene>
    <name evidence="2" type="primary">SSCI49510.1</name>
</gene>
<dbReference type="AlphaFoldDB" id="A0A0F7S166"/>
<accession>A0A0F7S166</accession>
<feature type="region of interest" description="Disordered" evidence="1">
    <location>
        <begin position="1"/>
        <end position="20"/>
    </location>
</feature>
<proteinExistence type="predicted"/>
<protein>
    <submittedName>
        <fullName evidence="2">Uncharacterized protein</fullName>
    </submittedName>
</protein>
<evidence type="ECO:0000313" key="2">
    <source>
        <dbReference type="EMBL" id="CDS00722.1"/>
    </source>
</evidence>
<dbReference type="EMBL" id="CCFA01002923">
    <property type="protein sequence ID" value="CDS00722.1"/>
    <property type="molecule type" value="Genomic_DNA"/>
</dbReference>
<name>A0A0F7S166_9BASI</name>
<dbReference type="Proteomes" id="UP000242770">
    <property type="component" value="Unassembled WGS sequence"/>
</dbReference>
<evidence type="ECO:0000256" key="1">
    <source>
        <dbReference type="SAM" id="MobiDB-lite"/>
    </source>
</evidence>
<reference evidence="3" key="1">
    <citation type="submission" date="2014-06" db="EMBL/GenBank/DDBJ databases">
        <authorList>
            <person name="Berkman P.J."/>
        </authorList>
    </citation>
    <scope>NUCLEOTIDE SEQUENCE [LARGE SCALE GENOMIC DNA]</scope>
</reference>
<sequence length="86" mass="9144">MSGEGTKNAGAGPRLKYGDPPAELRQGWVRDVVLANSLSAVGAVIEVLQECLTTGEDLRNKLEQARDALHIKDAGVQGYCPLQALL</sequence>
<organism evidence="2 3">
    <name type="scientific">Sporisorium scitamineum</name>
    <dbReference type="NCBI Taxonomy" id="49012"/>
    <lineage>
        <taxon>Eukaryota</taxon>
        <taxon>Fungi</taxon>
        <taxon>Dikarya</taxon>
        <taxon>Basidiomycota</taxon>
        <taxon>Ustilaginomycotina</taxon>
        <taxon>Ustilaginomycetes</taxon>
        <taxon>Ustilaginales</taxon>
        <taxon>Ustilaginaceae</taxon>
        <taxon>Sporisorium</taxon>
    </lineage>
</organism>
<evidence type="ECO:0000313" key="3">
    <source>
        <dbReference type="Proteomes" id="UP000242770"/>
    </source>
</evidence>